<sequence length="609" mass="68586">MTQVSEHLTQGFCLSACPSPRYASAGPVHAKVPVTDEVGDGSKFRWLRVRAAPWGLTNARGSMVPSVLGQVRDEQIWAQHGSTKRDGCYKPHPPLNAGFLLSIMSYSIPESLVLKRAKRSSRPGPPLHAVTPVIHQSSPILRTPNEILHEIGRLVKALPPAWPHITWKQDLSSLSCASKAFTAICQRLIFESITIRPGDFQTMDKARERLYFDDAYPQVLFGDIFPGVTAQLASYVRTLTYRDYAGHPYGLSNDRRSIKALNLLINVSELRIEATEPPSKARPHLDVLFDYNGDLEQALLKIMHNECMRALRLVHVRVPAAELSKCLALKTLELSESLCRSDSDFYAFSSSFGLRPVSDEYVSGDRCTLVEGSVVQIEHLVYRGGYRKDDSALLPESFLSNRFLFRWDNLRSASLGFEDSNFKTKSEVPNLIMRDAERLERLDLHTTRPSNPFGPQDQQCPIGSLHPGSFETLTKLSLRVDYAIDHPRQWRTGTLRDPYHGLLKGGMLQRLENLEELCLEVRFGGHLVRAVYENEGFLGDGWTQLDRVLAPKGRESPFKRLRRVSLLFGTITGRTEEDYDEAAFKQAFVNVVTQFEGMKEVAWEGANDM</sequence>
<name>A0A4Y7SSP3_COPMI</name>
<dbReference type="EMBL" id="QPFP01000062">
    <property type="protein sequence ID" value="TEB24877.1"/>
    <property type="molecule type" value="Genomic_DNA"/>
</dbReference>
<keyword evidence="2" id="KW-1185">Reference proteome</keyword>
<gene>
    <name evidence="1" type="ORF">FA13DRAFT_1777673</name>
</gene>
<dbReference type="Proteomes" id="UP000298030">
    <property type="component" value="Unassembled WGS sequence"/>
</dbReference>
<evidence type="ECO:0000313" key="1">
    <source>
        <dbReference type="EMBL" id="TEB24877.1"/>
    </source>
</evidence>
<reference evidence="1 2" key="1">
    <citation type="journal article" date="2019" name="Nat. Ecol. Evol.">
        <title>Megaphylogeny resolves global patterns of mushroom evolution.</title>
        <authorList>
            <person name="Varga T."/>
            <person name="Krizsan K."/>
            <person name="Foldi C."/>
            <person name="Dima B."/>
            <person name="Sanchez-Garcia M."/>
            <person name="Sanchez-Ramirez S."/>
            <person name="Szollosi G.J."/>
            <person name="Szarkandi J.G."/>
            <person name="Papp V."/>
            <person name="Albert L."/>
            <person name="Andreopoulos W."/>
            <person name="Angelini C."/>
            <person name="Antonin V."/>
            <person name="Barry K.W."/>
            <person name="Bougher N.L."/>
            <person name="Buchanan P."/>
            <person name="Buyck B."/>
            <person name="Bense V."/>
            <person name="Catcheside P."/>
            <person name="Chovatia M."/>
            <person name="Cooper J."/>
            <person name="Damon W."/>
            <person name="Desjardin D."/>
            <person name="Finy P."/>
            <person name="Geml J."/>
            <person name="Haridas S."/>
            <person name="Hughes K."/>
            <person name="Justo A."/>
            <person name="Karasinski D."/>
            <person name="Kautmanova I."/>
            <person name="Kiss B."/>
            <person name="Kocsube S."/>
            <person name="Kotiranta H."/>
            <person name="LaButti K.M."/>
            <person name="Lechner B.E."/>
            <person name="Liimatainen K."/>
            <person name="Lipzen A."/>
            <person name="Lukacs Z."/>
            <person name="Mihaltcheva S."/>
            <person name="Morgado L.N."/>
            <person name="Niskanen T."/>
            <person name="Noordeloos M.E."/>
            <person name="Ohm R.A."/>
            <person name="Ortiz-Santana B."/>
            <person name="Ovrebo C."/>
            <person name="Racz N."/>
            <person name="Riley R."/>
            <person name="Savchenko A."/>
            <person name="Shiryaev A."/>
            <person name="Soop K."/>
            <person name="Spirin V."/>
            <person name="Szebenyi C."/>
            <person name="Tomsovsky M."/>
            <person name="Tulloss R.E."/>
            <person name="Uehling J."/>
            <person name="Grigoriev I.V."/>
            <person name="Vagvolgyi C."/>
            <person name="Papp T."/>
            <person name="Martin F.M."/>
            <person name="Miettinen O."/>
            <person name="Hibbett D.S."/>
            <person name="Nagy L.G."/>
        </authorList>
    </citation>
    <scope>NUCLEOTIDE SEQUENCE [LARGE SCALE GENOMIC DNA]</scope>
    <source>
        <strain evidence="1 2">FP101781</strain>
    </source>
</reference>
<protein>
    <submittedName>
        <fullName evidence="1">Uncharacterized protein</fullName>
    </submittedName>
</protein>
<accession>A0A4Y7SSP3</accession>
<evidence type="ECO:0000313" key="2">
    <source>
        <dbReference type="Proteomes" id="UP000298030"/>
    </source>
</evidence>
<dbReference type="AlphaFoldDB" id="A0A4Y7SSP3"/>
<organism evidence="1 2">
    <name type="scientific">Coprinellus micaceus</name>
    <name type="common">Glistening ink-cap mushroom</name>
    <name type="synonym">Coprinus micaceus</name>
    <dbReference type="NCBI Taxonomy" id="71717"/>
    <lineage>
        <taxon>Eukaryota</taxon>
        <taxon>Fungi</taxon>
        <taxon>Dikarya</taxon>
        <taxon>Basidiomycota</taxon>
        <taxon>Agaricomycotina</taxon>
        <taxon>Agaricomycetes</taxon>
        <taxon>Agaricomycetidae</taxon>
        <taxon>Agaricales</taxon>
        <taxon>Agaricineae</taxon>
        <taxon>Psathyrellaceae</taxon>
        <taxon>Coprinellus</taxon>
    </lineage>
</organism>
<comment type="caution">
    <text evidence="1">The sequence shown here is derived from an EMBL/GenBank/DDBJ whole genome shotgun (WGS) entry which is preliminary data.</text>
</comment>
<proteinExistence type="predicted"/>